<sequence length="35" mass="3878">MRTVFKVTGHVIISDAVNNVYGCKFFSFCPKIALA</sequence>
<dbReference type="EMBL" id="FRCT01000001">
    <property type="protein sequence ID" value="SHM15521.1"/>
    <property type="molecule type" value="Genomic_DNA"/>
</dbReference>
<gene>
    <name evidence="1" type="ORF">SAMN04487860_101297</name>
</gene>
<dbReference type="AlphaFoldDB" id="A0A1M7GH24"/>
<dbReference type="Proteomes" id="UP000184394">
    <property type="component" value="Unassembled WGS sequence"/>
</dbReference>
<evidence type="ECO:0000313" key="1">
    <source>
        <dbReference type="EMBL" id="SHM15521.1"/>
    </source>
</evidence>
<protein>
    <submittedName>
        <fullName evidence="1">Uncharacterized protein</fullName>
    </submittedName>
</protein>
<accession>A0A1M7GH24</accession>
<organism evidence="1 2">
    <name type="scientific">Ruminococcus flavefaciens</name>
    <dbReference type="NCBI Taxonomy" id="1265"/>
    <lineage>
        <taxon>Bacteria</taxon>
        <taxon>Bacillati</taxon>
        <taxon>Bacillota</taxon>
        <taxon>Clostridia</taxon>
        <taxon>Eubacteriales</taxon>
        <taxon>Oscillospiraceae</taxon>
        <taxon>Ruminococcus</taxon>
    </lineage>
</organism>
<proteinExistence type="predicted"/>
<name>A0A1M7GH24_RUMFL</name>
<evidence type="ECO:0000313" key="2">
    <source>
        <dbReference type="Proteomes" id="UP000184394"/>
    </source>
</evidence>
<reference evidence="1 2" key="1">
    <citation type="submission" date="2016-11" db="EMBL/GenBank/DDBJ databases">
        <authorList>
            <person name="Jaros S."/>
            <person name="Januszkiewicz K."/>
            <person name="Wedrychowicz H."/>
        </authorList>
    </citation>
    <scope>NUCLEOTIDE SEQUENCE [LARGE SCALE GENOMIC DNA]</scope>
    <source>
        <strain evidence="1 2">Y1</strain>
    </source>
</reference>